<organism evidence="2">
    <name type="scientific">uncultured Caudovirales phage</name>
    <dbReference type="NCBI Taxonomy" id="2100421"/>
    <lineage>
        <taxon>Viruses</taxon>
        <taxon>Duplodnaviria</taxon>
        <taxon>Heunggongvirae</taxon>
        <taxon>Uroviricota</taxon>
        <taxon>Caudoviricetes</taxon>
        <taxon>Peduoviridae</taxon>
        <taxon>Maltschvirus</taxon>
        <taxon>Maltschvirus maltsch</taxon>
    </lineage>
</organism>
<evidence type="ECO:0000313" key="2">
    <source>
        <dbReference type="EMBL" id="CAB4177378.1"/>
    </source>
</evidence>
<dbReference type="SMART" id="SM00493">
    <property type="entry name" value="TOPRIM"/>
    <property type="match status" value="1"/>
</dbReference>
<protein>
    <submittedName>
        <fullName evidence="2">Archaeal primase DnaG/twinkle, TOPRIM domain</fullName>
    </submittedName>
</protein>
<dbReference type="SUPFAM" id="SSF56731">
    <property type="entry name" value="DNA primase core"/>
    <property type="match status" value="1"/>
</dbReference>
<dbReference type="InterPro" id="IPR034154">
    <property type="entry name" value="TOPRIM_DnaG/twinkle"/>
</dbReference>
<dbReference type="Gene3D" id="3.40.1360.10">
    <property type="match status" value="1"/>
</dbReference>
<name>A0A6J5Q7B2_9CAUD</name>
<dbReference type="InterPro" id="IPR006171">
    <property type="entry name" value="TOPRIM_dom"/>
</dbReference>
<dbReference type="CDD" id="cd01029">
    <property type="entry name" value="TOPRIM_primases"/>
    <property type="match status" value="1"/>
</dbReference>
<dbReference type="Pfam" id="PF13155">
    <property type="entry name" value="Toprim_2"/>
    <property type="match status" value="1"/>
</dbReference>
<accession>A0A6J5Q7B2</accession>
<evidence type="ECO:0000259" key="1">
    <source>
        <dbReference type="PROSITE" id="PS50880"/>
    </source>
</evidence>
<dbReference type="EMBL" id="LR796947">
    <property type="protein sequence ID" value="CAB4177378.1"/>
    <property type="molecule type" value="Genomic_DNA"/>
</dbReference>
<feature type="domain" description="Toprim" evidence="1">
    <location>
        <begin position="29"/>
        <end position="110"/>
    </location>
</feature>
<dbReference type="PROSITE" id="PS50880">
    <property type="entry name" value="TOPRIM"/>
    <property type="match status" value="1"/>
</dbReference>
<sequence>MHGEDPKYMGLIGAKTTMFNTQACFVADKYICVTEGEFDCILMSNKTIHPTIGIPGASNYKSHYTRILDDYDIVIVLADGDAAGQEFGKKIARELSNVNIIAMPDNEDVNSVITKMGVDWINERIGECVSP</sequence>
<proteinExistence type="predicted"/>
<gene>
    <name evidence="2" type="ORF">UFOVP999_43</name>
</gene>
<reference evidence="2" key="1">
    <citation type="submission" date="2020-05" db="EMBL/GenBank/DDBJ databases">
        <authorList>
            <person name="Chiriac C."/>
            <person name="Salcher M."/>
            <person name="Ghai R."/>
            <person name="Kavagutti S V."/>
        </authorList>
    </citation>
    <scope>NUCLEOTIDE SEQUENCE</scope>
</reference>